<dbReference type="InterPro" id="IPR000477">
    <property type="entry name" value="RT_dom"/>
</dbReference>
<protein>
    <recommendedName>
        <fullName evidence="1">Reverse transcriptase domain-containing protein</fullName>
    </recommendedName>
</protein>
<evidence type="ECO:0000313" key="2">
    <source>
        <dbReference type="Ensembl" id="ENSXETP00000112423"/>
    </source>
</evidence>
<evidence type="ECO:0000259" key="1">
    <source>
        <dbReference type="PROSITE" id="PS50878"/>
    </source>
</evidence>
<dbReference type="Pfam" id="PF00078">
    <property type="entry name" value="RVT_1"/>
    <property type="match status" value="1"/>
</dbReference>
<name>A0A803JWL3_XENTR</name>
<proteinExistence type="predicted"/>
<dbReference type="PROSITE" id="PS50878">
    <property type="entry name" value="RT_POL"/>
    <property type="match status" value="1"/>
</dbReference>
<reference evidence="2" key="2">
    <citation type="submission" date="2021-03" db="UniProtKB">
        <authorList>
            <consortium name="Ensembl"/>
        </authorList>
    </citation>
    <scope>IDENTIFICATION</scope>
</reference>
<dbReference type="PANTHER" id="PTHR31635">
    <property type="entry name" value="REVERSE TRANSCRIPTASE DOMAIN-CONTAINING PROTEIN-RELATED"/>
    <property type="match status" value="1"/>
</dbReference>
<dbReference type="InterPro" id="IPR043502">
    <property type="entry name" value="DNA/RNA_pol_sf"/>
</dbReference>
<sequence length="309" mass="34772">MDNEVTEDEIKLAIKTLQLSKAPGPDGLTALYYKKFSHILSEHLTLLFNQLLKGDKFQQQTLTANISPIPKPNTDLTDCKNFRPISVLNIDIKILAKVLAERLNRILPSIIHRDQAGFIRGRQAGDTIRRLSILSNWAIQTKTPSMFLKLDIKKAFDSVAWPYLYATIQEWGFGSKFTTWIKALYCNPIGRITIGPQVSNPFPIEWGTRQGCPLSPLLFDLIIEPLAIAIRNDPDIHGLKVGTQNHLLSLFADDITVLVTRPLQSLPNLYNLLQKFGTISGPLLKPCSKHILYTTFTNTSHRVHKVAPN</sequence>
<dbReference type="PANTHER" id="PTHR31635:SF196">
    <property type="entry name" value="REVERSE TRANSCRIPTASE DOMAIN-CONTAINING PROTEIN-RELATED"/>
    <property type="match status" value="1"/>
</dbReference>
<reference evidence="2" key="1">
    <citation type="journal article" date="2010" name="Science">
        <title>The genome of the Western clawed frog Xenopus tropicalis.</title>
        <authorList>
            <person name="Hellsten U."/>
            <person name="Harland R.M."/>
            <person name="Gilchrist M.J."/>
            <person name="Hendrix D."/>
            <person name="Jurka J."/>
            <person name="Kapitonov V."/>
            <person name="Ovcharenko I."/>
            <person name="Putnam N.H."/>
            <person name="Shu S."/>
            <person name="Taher L."/>
            <person name="Blitz I.L."/>
            <person name="Blumberg B."/>
            <person name="Dichmann D.S."/>
            <person name="Dubchak I."/>
            <person name="Amaya E."/>
            <person name="Detter J.C."/>
            <person name="Fletcher R."/>
            <person name="Gerhard D.S."/>
            <person name="Goodstein D."/>
            <person name="Graves T."/>
            <person name="Grigoriev I.V."/>
            <person name="Grimwood J."/>
            <person name="Kawashima T."/>
            <person name="Lindquist E."/>
            <person name="Lucas S.M."/>
            <person name="Mead P.E."/>
            <person name="Mitros T."/>
            <person name="Ogino H."/>
            <person name="Ohta Y."/>
            <person name="Poliakov A.V."/>
            <person name="Pollet N."/>
            <person name="Robert J."/>
            <person name="Salamov A."/>
            <person name="Sater A.K."/>
            <person name="Schmutz J."/>
            <person name="Terry A."/>
            <person name="Vize P.D."/>
            <person name="Warren W.C."/>
            <person name="Wells D."/>
            <person name="Wills A."/>
            <person name="Wilson R.K."/>
            <person name="Zimmerman L.B."/>
            <person name="Zorn A.M."/>
            <person name="Grainger R."/>
            <person name="Grammer T."/>
            <person name="Khokha M.K."/>
            <person name="Richardson P.M."/>
            <person name="Rokhsar D.S."/>
        </authorList>
    </citation>
    <scope>NUCLEOTIDE SEQUENCE [LARGE SCALE GENOMIC DNA]</scope>
    <source>
        <strain evidence="2">Nigerian</strain>
    </source>
</reference>
<dbReference type="InParanoid" id="A0A803JWL3"/>
<dbReference type="Ensembl" id="ENSXETT00000124216">
    <property type="protein sequence ID" value="ENSXETP00000112423"/>
    <property type="gene ID" value="ENSXETG00000048090"/>
</dbReference>
<organism evidence="2">
    <name type="scientific">Xenopus tropicalis</name>
    <name type="common">Western clawed frog</name>
    <name type="synonym">Silurana tropicalis</name>
    <dbReference type="NCBI Taxonomy" id="8364"/>
    <lineage>
        <taxon>Eukaryota</taxon>
        <taxon>Metazoa</taxon>
        <taxon>Chordata</taxon>
        <taxon>Craniata</taxon>
        <taxon>Vertebrata</taxon>
        <taxon>Euteleostomi</taxon>
        <taxon>Amphibia</taxon>
        <taxon>Batrachia</taxon>
        <taxon>Anura</taxon>
        <taxon>Pipoidea</taxon>
        <taxon>Pipidae</taxon>
        <taxon>Xenopodinae</taxon>
        <taxon>Xenopus</taxon>
        <taxon>Silurana</taxon>
    </lineage>
</organism>
<dbReference type="CDD" id="cd01650">
    <property type="entry name" value="RT_nLTR_like"/>
    <property type="match status" value="1"/>
</dbReference>
<dbReference type="GeneTree" id="ENSGT00940000163630"/>
<dbReference type="AlphaFoldDB" id="A0A803JWL3"/>
<dbReference type="SUPFAM" id="SSF56672">
    <property type="entry name" value="DNA/RNA polymerases"/>
    <property type="match status" value="1"/>
</dbReference>
<feature type="domain" description="Reverse transcriptase" evidence="1">
    <location>
        <begin position="50"/>
        <end position="309"/>
    </location>
</feature>
<accession>A0A803JWL3</accession>